<comment type="caution">
    <text evidence="1">The sequence shown here is derived from an EMBL/GenBank/DDBJ whole genome shotgun (WGS) entry which is preliminary data.</text>
</comment>
<accession>W6U141</accession>
<proteinExistence type="predicted"/>
<keyword evidence="2" id="KW-1185">Reference proteome</keyword>
<dbReference type="CTD" id="36346092"/>
<evidence type="ECO:0000313" key="1">
    <source>
        <dbReference type="EMBL" id="EUB54758.1"/>
    </source>
</evidence>
<dbReference type="Proteomes" id="UP000019149">
    <property type="component" value="Unassembled WGS sequence"/>
</dbReference>
<name>W6U141_ECHGR</name>
<organism evidence="1 2">
    <name type="scientific">Echinococcus granulosus</name>
    <name type="common">Hydatid tapeworm</name>
    <dbReference type="NCBI Taxonomy" id="6210"/>
    <lineage>
        <taxon>Eukaryota</taxon>
        <taxon>Metazoa</taxon>
        <taxon>Spiralia</taxon>
        <taxon>Lophotrochozoa</taxon>
        <taxon>Platyhelminthes</taxon>
        <taxon>Cestoda</taxon>
        <taxon>Eucestoda</taxon>
        <taxon>Cyclophyllidea</taxon>
        <taxon>Taeniidae</taxon>
        <taxon>Echinococcus</taxon>
        <taxon>Echinococcus granulosus group</taxon>
    </lineage>
</organism>
<dbReference type="GeneID" id="36346092"/>
<dbReference type="RefSeq" id="XP_024345954.1">
    <property type="nucleotide sequence ID" value="XM_024499626.1"/>
</dbReference>
<sequence>MPTAFQLDTTTCQCFRVSRQGREKQKAVIQALISQQNHHSKESNEVQQMDTHTTCLRSCLALTKCINETLQFKSTNNVELLPEINSLIVATTILELILVLPTIIKKSLFVLCQLTDALADVFLAKGQTTKHVVYPFGLRKQLWPVKHSKINPISIYSKTYSNAVIYADQWLNICSVEDKIRLTIEHKKKGREKIEGKLRIAVGVSNQKAFKSEKIGPLPHFIVLKACLLQDAPSVNVVHTS</sequence>
<dbReference type="AlphaFoldDB" id="W6U141"/>
<reference evidence="1 2" key="1">
    <citation type="journal article" date="2013" name="Nat. Genet.">
        <title>The genome of the hydatid tapeworm Echinococcus granulosus.</title>
        <authorList>
            <person name="Zheng H."/>
            <person name="Zhang W."/>
            <person name="Zhang L."/>
            <person name="Zhang Z."/>
            <person name="Li J."/>
            <person name="Lu G."/>
            <person name="Zhu Y."/>
            <person name="Wang Y."/>
            <person name="Huang Y."/>
            <person name="Liu J."/>
            <person name="Kang H."/>
            <person name="Chen J."/>
            <person name="Wang L."/>
            <person name="Chen A."/>
            <person name="Yu S."/>
            <person name="Gao Z."/>
            <person name="Jin L."/>
            <person name="Gu W."/>
            <person name="Wang Z."/>
            <person name="Zhao L."/>
            <person name="Shi B."/>
            <person name="Wen H."/>
            <person name="Lin R."/>
            <person name="Jones M.K."/>
            <person name="Brejova B."/>
            <person name="Vinar T."/>
            <person name="Zhao G."/>
            <person name="McManus D.P."/>
            <person name="Chen Z."/>
            <person name="Zhou Y."/>
            <person name="Wang S."/>
        </authorList>
    </citation>
    <scope>NUCLEOTIDE SEQUENCE [LARGE SCALE GENOMIC DNA]</scope>
</reference>
<dbReference type="KEGG" id="egl:EGR_10377"/>
<protein>
    <submittedName>
        <fullName evidence="1">Uncharacterized protein</fullName>
    </submittedName>
</protein>
<gene>
    <name evidence="1" type="ORF">EGR_10377</name>
</gene>
<dbReference type="EMBL" id="APAU02000214">
    <property type="protein sequence ID" value="EUB54758.1"/>
    <property type="molecule type" value="Genomic_DNA"/>
</dbReference>
<evidence type="ECO:0000313" key="2">
    <source>
        <dbReference type="Proteomes" id="UP000019149"/>
    </source>
</evidence>